<reference evidence="2 4" key="2">
    <citation type="submission" date="2019-06" db="EMBL/GenBank/DDBJ databases">
        <title>Mycoplasma sp. 2F1A isolated from ostrich.</title>
        <authorList>
            <person name="Spergser J."/>
        </authorList>
    </citation>
    <scope>NUCLEOTIDE SEQUENCE [LARGE SCALE GENOMIC DNA]</scope>
    <source>
        <strain evidence="2 4">2F1A</strain>
    </source>
</reference>
<dbReference type="EMBL" id="CP040825">
    <property type="protein sequence ID" value="QCZ36559.1"/>
    <property type="molecule type" value="Genomic_DNA"/>
</dbReference>
<evidence type="ECO:0000313" key="3">
    <source>
        <dbReference type="EMBL" id="QDF64857.1"/>
    </source>
</evidence>
<feature type="transmembrane region" description="Helical" evidence="1">
    <location>
        <begin position="179"/>
        <end position="199"/>
    </location>
</feature>
<protein>
    <submittedName>
        <fullName evidence="3">Uncharacterized protein</fullName>
    </submittedName>
</protein>
<keyword evidence="5" id="KW-1185">Reference proteome</keyword>
<dbReference type="OrthoDB" id="397498at2"/>
<reference evidence="3 5" key="1">
    <citation type="submission" date="2019-06" db="EMBL/GenBank/DDBJ databases">
        <title>Mycoplasma nasistruthionis sp. nov. str Ms03.</title>
        <authorList>
            <person name="Botes A."/>
        </authorList>
    </citation>
    <scope>NUCLEOTIDE SEQUENCE [LARGE SCALE GENOMIC DNA]</scope>
    <source>
        <strain evidence="3 5">Ms03</strain>
    </source>
</reference>
<dbReference type="KEGG" id="mnh:FG904_00810"/>
<feature type="transmembrane region" description="Helical" evidence="1">
    <location>
        <begin position="112"/>
        <end position="130"/>
    </location>
</feature>
<evidence type="ECO:0000313" key="5">
    <source>
        <dbReference type="Proteomes" id="UP000315201"/>
    </source>
</evidence>
<keyword evidence="1" id="KW-0472">Membrane</keyword>
<evidence type="ECO:0000256" key="1">
    <source>
        <dbReference type="SAM" id="Phobius"/>
    </source>
</evidence>
<feature type="transmembrane region" description="Helical" evidence="1">
    <location>
        <begin position="234"/>
        <end position="258"/>
    </location>
</feature>
<organism evidence="3 5">
    <name type="scientific">Mycoplasma nasistruthionis</name>
    <dbReference type="NCBI Taxonomy" id="353852"/>
    <lineage>
        <taxon>Bacteria</taxon>
        <taxon>Bacillati</taxon>
        <taxon>Mycoplasmatota</taxon>
        <taxon>Mollicutes</taxon>
        <taxon>Mycoplasmataceae</taxon>
        <taxon>Mycoplasma</taxon>
    </lineage>
</organism>
<dbReference type="Proteomes" id="UP000305457">
    <property type="component" value="Chromosome"/>
</dbReference>
<evidence type="ECO:0000313" key="2">
    <source>
        <dbReference type="EMBL" id="QCZ36559.1"/>
    </source>
</evidence>
<keyword evidence="1" id="KW-1133">Transmembrane helix</keyword>
<dbReference type="NCBIfam" id="NF046009">
    <property type="entry name" value="MAGa3780_fam"/>
    <property type="match status" value="1"/>
</dbReference>
<keyword evidence="1" id="KW-0812">Transmembrane</keyword>
<dbReference type="Proteomes" id="UP000315201">
    <property type="component" value="Chromosome"/>
</dbReference>
<accession>A0A5B7XUK9</accession>
<feature type="transmembrane region" description="Helical" evidence="1">
    <location>
        <begin position="84"/>
        <end position="103"/>
    </location>
</feature>
<dbReference type="AlphaFoldDB" id="A0A4Y6I6I7"/>
<dbReference type="RefSeq" id="WP_139592042.1">
    <property type="nucleotide sequence ID" value="NZ_CP040825.1"/>
</dbReference>
<sequence>MKLFLRNFLFFNKIDWYCFSIGVILLLTYLITTILEWHFRSVKVYEAFESVSKVIESANIDSSVKETYIYPNATEIFWGGSTKWFTFISNLTMAISLATFPFYKNSYRAQKFYFGSLVYIIITVLVYWSGVAVYDGIFTNQNIFEMVKTLIMHAFAPALGLSTFFWLRHYVKISNNAIWFLAIYPVSYFFFTLIIYFTGHKFMDFGGTELDRGVVIYKVVSFYEPLGYNGGDTFIVVLLDIILFLMAFLTAPIIGFCLRKFFRVLQPNQKALQPFYFVHPDLKNKLHLHLQSLKHHAINSQEEGFFDEQ</sequence>
<accession>A0A4Y6I6I7</accession>
<dbReference type="EMBL" id="CP041147">
    <property type="protein sequence ID" value="QDF64857.1"/>
    <property type="molecule type" value="Genomic_DNA"/>
</dbReference>
<proteinExistence type="predicted"/>
<feature type="transmembrane region" description="Helical" evidence="1">
    <location>
        <begin position="16"/>
        <end position="35"/>
    </location>
</feature>
<feature type="transmembrane region" description="Helical" evidence="1">
    <location>
        <begin position="150"/>
        <end position="167"/>
    </location>
</feature>
<gene>
    <name evidence="2" type="ORF">FG904_00810</name>
    <name evidence="3" type="ORF">FIV53_00825</name>
</gene>
<evidence type="ECO:0000313" key="4">
    <source>
        <dbReference type="Proteomes" id="UP000305457"/>
    </source>
</evidence>
<name>A0A4Y6I6I7_9MOLU</name>